<dbReference type="InterPro" id="IPR050301">
    <property type="entry name" value="NTE"/>
</dbReference>
<evidence type="ECO:0000256" key="8">
    <source>
        <dbReference type="ARBA" id="ARBA00022824"/>
    </source>
</evidence>
<dbReference type="InterPro" id="IPR016035">
    <property type="entry name" value="Acyl_Trfase/lysoPLipase"/>
</dbReference>
<reference evidence="21 22" key="1">
    <citation type="submission" date="2019-09" db="EMBL/GenBank/DDBJ databases">
        <title>Bird 10,000 Genomes (B10K) Project - Family phase.</title>
        <authorList>
            <person name="Zhang G."/>
        </authorList>
    </citation>
    <scope>NUCLEOTIDE SEQUENCE [LARGE SCALE GENOMIC DNA]</scope>
    <source>
        <strain evidence="21">B10K-CU-031-22</strain>
    </source>
</reference>
<evidence type="ECO:0000256" key="14">
    <source>
        <dbReference type="ARBA" id="ARBA00048133"/>
    </source>
</evidence>
<dbReference type="EC" id="3.1.1.5" evidence="3"/>
<dbReference type="SUPFAM" id="SSF52151">
    <property type="entry name" value="FabD/lysophospholipase-like"/>
    <property type="match status" value="2"/>
</dbReference>
<dbReference type="CDD" id="cd00038">
    <property type="entry name" value="CAP_ED"/>
    <property type="match status" value="3"/>
</dbReference>
<comment type="caution">
    <text evidence="21">The sequence shown here is derived from an EMBL/GenBank/DDBJ whole genome shotgun (WGS) entry which is preliminary data.</text>
</comment>
<evidence type="ECO:0000256" key="7">
    <source>
        <dbReference type="ARBA" id="ARBA00022801"/>
    </source>
</evidence>
<evidence type="ECO:0000256" key="13">
    <source>
        <dbReference type="ARBA" id="ARBA00047314"/>
    </source>
</evidence>
<evidence type="ECO:0000256" key="15">
    <source>
        <dbReference type="ARBA" id="ARBA00048454"/>
    </source>
</evidence>
<evidence type="ECO:0000256" key="16">
    <source>
        <dbReference type="ARBA" id="ARBA00048656"/>
    </source>
</evidence>
<evidence type="ECO:0000256" key="1">
    <source>
        <dbReference type="ARBA" id="ARBA00004643"/>
    </source>
</evidence>
<feature type="domain" description="PNPLA" evidence="20">
    <location>
        <begin position="807"/>
        <end position="973"/>
    </location>
</feature>
<dbReference type="Pfam" id="PF24179">
    <property type="entry name" value="NTE_Ploop"/>
    <property type="match status" value="1"/>
</dbReference>
<evidence type="ECO:0000256" key="4">
    <source>
        <dbReference type="ARBA" id="ARBA00022553"/>
    </source>
</evidence>
<organism evidence="21 22">
    <name type="scientific">Chunga burmeisteri</name>
    <name type="common">Black-legged seriema</name>
    <dbReference type="NCBI Taxonomy" id="1352770"/>
    <lineage>
        <taxon>Eukaryota</taxon>
        <taxon>Metazoa</taxon>
        <taxon>Chordata</taxon>
        <taxon>Craniata</taxon>
        <taxon>Vertebrata</taxon>
        <taxon>Euteleostomi</taxon>
        <taxon>Archelosauria</taxon>
        <taxon>Archosauria</taxon>
        <taxon>Dinosauria</taxon>
        <taxon>Saurischia</taxon>
        <taxon>Theropoda</taxon>
        <taxon>Coelurosauria</taxon>
        <taxon>Aves</taxon>
        <taxon>Neognathae</taxon>
        <taxon>Neoaves</taxon>
        <taxon>Telluraves</taxon>
        <taxon>Australaves</taxon>
        <taxon>Cariamiformes</taxon>
        <taxon>Cariamidae</taxon>
        <taxon>Chunga</taxon>
    </lineage>
</organism>
<dbReference type="GO" id="GO:0005789">
    <property type="term" value="C:endoplasmic reticulum membrane"/>
    <property type="evidence" value="ECO:0007669"/>
    <property type="project" value="UniProtKB-SubCell"/>
</dbReference>
<proteinExistence type="inferred from homology"/>
<comment type="subcellular location">
    <subcellularLocation>
        <location evidence="1">Endoplasmic reticulum membrane</location>
        <topology evidence="1">Single-pass type III membrane protein</topology>
    </subcellularLocation>
</comment>
<dbReference type="PROSITE" id="PS51635">
    <property type="entry name" value="PNPLA"/>
    <property type="match status" value="1"/>
</dbReference>
<dbReference type="Gene3D" id="2.60.120.10">
    <property type="entry name" value="Jelly Rolls"/>
    <property type="match status" value="3"/>
</dbReference>
<evidence type="ECO:0000256" key="10">
    <source>
        <dbReference type="ARBA" id="ARBA00022989"/>
    </source>
</evidence>
<evidence type="ECO:0000256" key="9">
    <source>
        <dbReference type="ARBA" id="ARBA00022963"/>
    </source>
</evidence>
<dbReference type="CDD" id="cd07225">
    <property type="entry name" value="Pat_PNPLA6_PNPLA7"/>
    <property type="match status" value="1"/>
</dbReference>
<dbReference type="AlphaFoldDB" id="A0A7K5H6N5"/>
<evidence type="ECO:0000256" key="2">
    <source>
        <dbReference type="ARBA" id="ARBA00006636"/>
    </source>
</evidence>
<dbReference type="FunFam" id="2.60.120.10:FF:000022">
    <property type="entry name" value="Patatin like phospholipase domain containing 7"/>
    <property type="match status" value="1"/>
</dbReference>
<dbReference type="OrthoDB" id="421051at2759"/>
<comment type="catalytic activity">
    <reaction evidence="14">
        <text>1-hexadecanoyl-sn-glycero-3-phosphate + H2O = sn-glycerol 3-phosphate + hexadecanoate + H(+)</text>
        <dbReference type="Rhea" id="RHEA:49092"/>
        <dbReference type="ChEBI" id="CHEBI:7896"/>
        <dbReference type="ChEBI" id="CHEBI:15377"/>
        <dbReference type="ChEBI" id="CHEBI:15378"/>
        <dbReference type="ChEBI" id="CHEBI:57518"/>
        <dbReference type="ChEBI" id="CHEBI:57597"/>
    </reaction>
    <physiologicalReaction direction="left-to-right" evidence="14">
        <dbReference type="Rhea" id="RHEA:49093"/>
    </physiologicalReaction>
</comment>
<feature type="domain" description="Cyclic nucleotide-binding" evidence="19">
    <location>
        <begin position="311"/>
        <end position="415"/>
    </location>
</feature>
<comment type="catalytic activity">
    <reaction evidence="15">
        <text>a 1-acyl-sn-glycero-3-phosphocholine + H2O = sn-glycerol 3-phosphocholine + a fatty acid + H(+)</text>
        <dbReference type="Rhea" id="RHEA:15177"/>
        <dbReference type="ChEBI" id="CHEBI:15377"/>
        <dbReference type="ChEBI" id="CHEBI:15378"/>
        <dbReference type="ChEBI" id="CHEBI:16870"/>
        <dbReference type="ChEBI" id="CHEBI:28868"/>
        <dbReference type="ChEBI" id="CHEBI:58168"/>
        <dbReference type="EC" id="3.1.1.5"/>
    </reaction>
    <physiologicalReaction direction="left-to-right" evidence="15">
        <dbReference type="Rhea" id="RHEA:15178"/>
    </physiologicalReaction>
</comment>
<sequence>RVLGHFEKPLFLELCKHMVFQQCQQGDYVFRPGQPDTSIYVLQDGKLELFLTEPDGKETVMKEVFPGDSVHSLLSILDVITGHQRPYRTVCARAAEDSTVLRLPVEAFSAVFEKYPESLVRVVQIIMVRLQRVTFLALHNYLGLTNELFSHEMQPLRLFPQPGHATRTSPVRHGKRGLGSADEGREPADLLKAGGLESPAPPPPPPLSRCISMPVDISGIQKGPRSDFDMAYERGRISVSLQEDSTGALASFSRSVSHEPKERKSVTVEEQPSGVYHYNYCEDDSVTGACPFGPYQGRQTSAIFEAAKRELVKLMKVEDPSLLNNRVLLHHAKAGTVIARQGDQDVSLHFVLWGCLHVYQRMIDKAEDVCLFLTQPGEMVGQLAVLTGEPLIFTIKANRDCTFLKISKSDFYEIMREQPSVVLSVAHTVAARMSPFVRQMDFAIDWMAVEAGRALYRQGDKSDCTYIALNGRLRSVIQKGSGKKELIGEYGRGDLIGVVEALTRQPRATTVHAVRDTELAKLPEGTLNNIKRRYPQVVTRLIHLLSQKILGNLQQLRGPFASSGLGMASSSEPTNPTSNLSTVAVLPVCDDVPTAAFTLELKHALNAIGPTLLLTSDIIRARLGSSALDSIQEYRLSGWLAQQEDIHRIVLYQTDCTLTPWTVRCIRQADCILIVGLGDQEPVLGELEQMLENTAVRALKQLVLLHREDGPSPSRTVEWLNMRSWCSGHLHIKCPRRVFSRRSPAKLREMYEKVFEKNADRHSDFSRLARVLTGNTIALVLGGGGARWVLHRGRMGPGGVWSSILLFIFSIHPSRGCSHIGVIKAMEESGIPIDMVGGTSIGAFIGALYAEERSAVRTKQRAREWAKCMNSVFETVLDLTYPITSMFSGSAFNASINKVFQDKQIEDLWLPYFNVTTDITASAMRVHTDGSLWRYVRASASYTPYLPPLCDPKDSHWLVDGCYVNNVPGSLWRYVRASMTLSGYLPPLCDPKDGNLLMDGGYINNLPDIARNMGAKTVIAIDVGSQDETDLCNYGDSLSGWWLLWKRLNPWAEKVKVPDMAEIQSRLAYVSCVRQLEVVKSSSYCEYIRPSIDRFKTMDFGKFDEIYVSWGTRSHHLGCLDHQLPCPGHQLGCLGHRLGYPGHHLELLDHQLGCPSHWLGCPSQWLGDVGYQHGKVVFDGWSRGDIIEKMVKDRRSADFYESKRMDV</sequence>
<feature type="domain" description="Cyclic nucleotide-binding" evidence="19">
    <location>
        <begin position="443"/>
        <end position="548"/>
    </location>
</feature>
<evidence type="ECO:0000256" key="5">
    <source>
        <dbReference type="ARBA" id="ARBA00022692"/>
    </source>
</evidence>
<dbReference type="FunFam" id="2.60.120.10:FF:000010">
    <property type="entry name" value="neuropathy target esterase isoform X1"/>
    <property type="match status" value="1"/>
</dbReference>
<feature type="domain" description="Cyclic nucleotide-binding" evidence="19">
    <location>
        <begin position="2"/>
        <end position="129"/>
    </location>
</feature>
<dbReference type="Gene3D" id="3.40.1090.10">
    <property type="entry name" value="Cytosolic phospholipase A2 catalytic domain"/>
    <property type="match status" value="2"/>
</dbReference>
<feature type="non-terminal residue" evidence="21">
    <location>
        <position position="1"/>
    </location>
</feature>
<comment type="catalytic activity">
    <reaction evidence="13">
        <text>1-(9Z-octadecenoyl)-sn-glycero-3-phosphocholine + H2O = sn-glycerol 3-phosphocholine + (9Z)-octadecenoate + H(+)</text>
        <dbReference type="Rhea" id="RHEA:40807"/>
        <dbReference type="ChEBI" id="CHEBI:15377"/>
        <dbReference type="ChEBI" id="CHEBI:15378"/>
        <dbReference type="ChEBI" id="CHEBI:16870"/>
        <dbReference type="ChEBI" id="CHEBI:28610"/>
        <dbReference type="ChEBI" id="CHEBI:30823"/>
    </reaction>
    <physiologicalReaction direction="left-to-right" evidence="13">
        <dbReference type="Rhea" id="RHEA:40808"/>
    </physiologicalReaction>
</comment>
<feature type="active site" description="Proton acceptor" evidence="17">
    <location>
        <position position="960"/>
    </location>
</feature>
<dbReference type="Proteomes" id="UP000541181">
    <property type="component" value="Unassembled WGS sequence"/>
</dbReference>
<protein>
    <recommendedName>
        <fullName evidence="3">lysophospholipase</fullName>
        <ecNumber evidence="3">3.1.1.5</ecNumber>
    </recommendedName>
</protein>
<keyword evidence="22" id="KW-1185">Reference proteome</keyword>
<gene>
    <name evidence="21" type="primary">Pnpla6</name>
    <name evidence="21" type="ORF">CHUBUR_R04465</name>
</gene>
<keyword evidence="7 17" id="KW-0378">Hydrolase</keyword>
<evidence type="ECO:0000256" key="11">
    <source>
        <dbReference type="ARBA" id="ARBA00023098"/>
    </source>
</evidence>
<evidence type="ECO:0000256" key="6">
    <source>
        <dbReference type="ARBA" id="ARBA00022737"/>
    </source>
</evidence>
<keyword evidence="12" id="KW-0472">Membrane</keyword>
<accession>A0A7K5H6N5</accession>
<dbReference type="FunFam" id="3.40.1090.10:FF:000022">
    <property type="entry name" value="Neuropathy target esterase sws"/>
    <property type="match status" value="1"/>
</dbReference>
<dbReference type="InterPro" id="IPR018490">
    <property type="entry name" value="cNMP-bd_dom_sf"/>
</dbReference>
<dbReference type="InterPro" id="IPR000595">
    <property type="entry name" value="cNMP-bd_dom"/>
</dbReference>
<comment type="catalytic activity">
    <reaction evidence="16">
        <text>1-hexadecanoyl-sn-glycero-3-phosphocholine + H2O = sn-glycerol 3-phosphocholine + hexadecanoate + H(+)</text>
        <dbReference type="Rhea" id="RHEA:40435"/>
        <dbReference type="ChEBI" id="CHEBI:7896"/>
        <dbReference type="ChEBI" id="CHEBI:15377"/>
        <dbReference type="ChEBI" id="CHEBI:15378"/>
        <dbReference type="ChEBI" id="CHEBI:16870"/>
        <dbReference type="ChEBI" id="CHEBI:72998"/>
    </reaction>
    <physiologicalReaction direction="left-to-right" evidence="16">
        <dbReference type="Rhea" id="RHEA:40436"/>
    </physiologicalReaction>
</comment>
<dbReference type="SMART" id="SM00100">
    <property type="entry name" value="cNMP"/>
    <property type="match status" value="3"/>
</dbReference>
<keyword evidence="10" id="KW-1133">Transmembrane helix</keyword>
<dbReference type="InterPro" id="IPR002641">
    <property type="entry name" value="PNPLA_dom"/>
</dbReference>
<feature type="region of interest" description="Disordered" evidence="18">
    <location>
        <begin position="161"/>
        <end position="186"/>
    </location>
</feature>
<name>A0A7K5H6N5_9AVES</name>
<evidence type="ECO:0000256" key="17">
    <source>
        <dbReference type="PROSITE-ProRule" id="PRU01161"/>
    </source>
</evidence>
<evidence type="ECO:0000313" key="22">
    <source>
        <dbReference type="Proteomes" id="UP000541181"/>
    </source>
</evidence>
<evidence type="ECO:0000256" key="12">
    <source>
        <dbReference type="ARBA" id="ARBA00023136"/>
    </source>
</evidence>
<keyword evidence="11 17" id="KW-0443">Lipid metabolism</keyword>
<dbReference type="Pfam" id="PF00027">
    <property type="entry name" value="cNMP_binding"/>
    <property type="match status" value="3"/>
</dbReference>
<keyword evidence="9 17" id="KW-0442">Lipid degradation</keyword>
<evidence type="ECO:0000313" key="21">
    <source>
        <dbReference type="EMBL" id="NWS64876.1"/>
    </source>
</evidence>
<dbReference type="FunFam" id="2.60.120.10:FF:000012">
    <property type="entry name" value="neuropathy target esterase isoform X2"/>
    <property type="match status" value="1"/>
</dbReference>
<feature type="active site" description="Nucleophile" evidence="17">
    <location>
        <position position="840"/>
    </location>
</feature>
<evidence type="ECO:0000259" key="20">
    <source>
        <dbReference type="PROSITE" id="PS51635"/>
    </source>
</evidence>
<evidence type="ECO:0000259" key="19">
    <source>
        <dbReference type="PROSITE" id="PS50042"/>
    </source>
</evidence>
<keyword evidence="4" id="KW-0597">Phosphoprotein</keyword>
<dbReference type="PROSITE" id="PS50042">
    <property type="entry name" value="CNMP_BINDING_3"/>
    <property type="match status" value="3"/>
</dbReference>
<comment type="similarity">
    <text evidence="2">Belongs to the NTE family.</text>
</comment>
<dbReference type="InterPro" id="IPR056556">
    <property type="entry name" value="NTE1_P-loop_dom"/>
</dbReference>
<dbReference type="GO" id="GO:0004622">
    <property type="term" value="F:phosphatidylcholine lysophospholipase activity"/>
    <property type="evidence" value="ECO:0007669"/>
    <property type="project" value="UniProtKB-EC"/>
</dbReference>
<evidence type="ECO:0000256" key="3">
    <source>
        <dbReference type="ARBA" id="ARBA00013274"/>
    </source>
</evidence>
<dbReference type="EMBL" id="VZRC01001722">
    <property type="protein sequence ID" value="NWS64876.1"/>
    <property type="molecule type" value="Genomic_DNA"/>
</dbReference>
<dbReference type="PANTHER" id="PTHR14226">
    <property type="entry name" value="NEUROPATHY TARGET ESTERASE/SWISS CHEESE D.MELANOGASTER"/>
    <property type="match status" value="1"/>
</dbReference>
<comment type="caution">
    <text evidence="17">Lacks conserved residue(s) required for the propagation of feature annotation.</text>
</comment>
<keyword evidence="5" id="KW-0812">Transmembrane</keyword>
<feature type="short sequence motif" description="GXSXG" evidence="17">
    <location>
        <begin position="838"/>
        <end position="842"/>
    </location>
</feature>
<evidence type="ECO:0000256" key="18">
    <source>
        <dbReference type="SAM" id="MobiDB-lite"/>
    </source>
</evidence>
<dbReference type="GO" id="GO:0016042">
    <property type="term" value="P:lipid catabolic process"/>
    <property type="evidence" value="ECO:0007669"/>
    <property type="project" value="UniProtKB-UniRule"/>
</dbReference>
<keyword evidence="6" id="KW-0677">Repeat</keyword>
<dbReference type="PANTHER" id="PTHR14226:SF26">
    <property type="entry name" value="PATATIN-LIKE PHOSPHOLIPASE DOMAIN-CONTAINING PROTEIN 6"/>
    <property type="match status" value="1"/>
</dbReference>
<feature type="non-terminal residue" evidence="21">
    <location>
        <position position="1207"/>
    </location>
</feature>
<dbReference type="InterPro" id="IPR014710">
    <property type="entry name" value="RmlC-like_jellyroll"/>
</dbReference>
<keyword evidence="8" id="KW-0256">Endoplasmic reticulum</keyword>
<dbReference type="SUPFAM" id="SSF51206">
    <property type="entry name" value="cAMP-binding domain-like"/>
    <property type="match status" value="3"/>
</dbReference>
<dbReference type="Pfam" id="PF01734">
    <property type="entry name" value="Patatin"/>
    <property type="match status" value="1"/>
</dbReference>